<keyword evidence="2" id="KW-0808">Transferase</keyword>
<dbReference type="SUPFAM" id="SSF53448">
    <property type="entry name" value="Nucleotide-diphospho-sugar transferases"/>
    <property type="match status" value="1"/>
</dbReference>
<keyword evidence="2" id="KW-0328">Glycosyltransferase</keyword>
<dbReference type="InterPro" id="IPR029044">
    <property type="entry name" value="Nucleotide-diphossugar_trans"/>
</dbReference>
<dbReference type="PANTHER" id="PTHR22916:SF3">
    <property type="entry name" value="UDP-GLCNAC:BETAGAL BETA-1,3-N-ACETYLGLUCOSAMINYLTRANSFERASE-LIKE PROTEIN 1"/>
    <property type="match status" value="1"/>
</dbReference>
<protein>
    <submittedName>
        <fullName evidence="2">Putative glycosyltransferase EpsJ</fullName>
        <ecNumber evidence="2">2.4.-.-</ecNumber>
    </submittedName>
</protein>
<dbReference type="InterPro" id="IPR001173">
    <property type="entry name" value="Glyco_trans_2-like"/>
</dbReference>
<dbReference type="CDD" id="cd00761">
    <property type="entry name" value="Glyco_tranf_GTA_type"/>
    <property type="match status" value="1"/>
</dbReference>
<dbReference type="Pfam" id="PF00535">
    <property type="entry name" value="Glycos_transf_2"/>
    <property type="match status" value="1"/>
</dbReference>
<keyword evidence="3" id="KW-1185">Reference proteome</keyword>
<dbReference type="RefSeq" id="WP_116670293.1">
    <property type="nucleotide sequence ID" value="NZ_MZGU01000007.1"/>
</dbReference>
<proteinExistence type="predicted"/>
<evidence type="ECO:0000259" key="1">
    <source>
        <dbReference type="Pfam" id="PF00535"/>
    </source>
</evidence>
<organism evidence="2 3">
    <name type="scientific">Methanobrevibacter woesei</name>
    <dbReference type="NCBI Taxonomy" id="190976"/>
    <lineage>
        <taxon>Archaea</taxon>
        <taxon>Methanobacteriati</taxon>
        <taxon>Methanobacteriota</taxon>
        <taxon>Methanomada group</taxon>
        <taxon>Methanobacteria</taxon>
        <taxon>Methanobacteriales</taxon>
        <taxon>Methanobacteriaceae</taxon>
        <taxon>Methanobrevibacter</taxon>
    </lineage>
</organism>
<dbReference type="EMBL" id="MZGU01000007">
    <property type="protein sequence ID" value="PWB84748.1"/>
    <property type="molecule type" value="Genomic_DNA"/>
</dbReference>
<dbReference type="Gene3D" id="3.90.550.10">
    <property type="entry name" value="Spore Coat Polysaccharide Biosynthesis Protein SpsA, Chain A"/>
    <property type="match status" value="1"/>
</dbReference>
<dbReference type="OrthoDB" id="77457at2157"/>
<dbReference type="Proteomes" id="UP000245577">
    <property type="component" value="Unassembled WGS sequence"/>
</dbReference>
<dbReference type="GO" id="GO:0016758">
    <property type="term" value="F:hexosyltransferase activity"/>
    <property type="evidence" value="ECO:0007669"/>
    <property type="project" value="UniProtKB-ARBA"/>
</dbReference>
<evidence type="ECO:0000313" key="2">
    <source>
        <dbReference type="EMBL" id="PWB84748.1"/>
    </source>
</evidence>
<reference evidence="2 3" key="1">
    <citation type="submission" date="2017-03" db="EMBL/GenBank/DDBJ databases">
        <title>Genome sequence of Methanobrevibacter wosei.</title>
        <authorList>
            <person name="Poehlein A."/>
            <person name="Seedorf H."/>
            <person name="Daniel R."/>
        </authorList>
    </citation>
    <scope>NUCLEOTIDE SEQUENCE [LARGE SCALE GENOMIC DNA]</scope>
    <source>
        <strain evidence="2 3">DSM 11979</strain>
    </source>
</reference>
<gene>
    <name evidence="2" type="primary">epsJ_7</name>
    <name evidence="2" type="ORF">MBBWO_15140</name>
</gene>
<feature type="domain" description="Glycosyltransferase 2-like" evidence="1">
    <location>
        <begin position="5"/>
        <end position="171"/>
    </location>
</feature>
<evidence type="ECO:0000313" key="3">
    <source>
        <dbReference type="Proteomes" id="UP000245577"/>
    </source>
</evidence>
<dbReference type="AlphaFoldDB" id="A0A2U1S5D5"/>
<dbReference type="PANTHER" id="PTHR22916">
    <property type="entry name" value="GLYCOSYLTRANSFERASE"/>
    <property type="match status" value="1"/>
</dbReference>
<name>A0A2U1S5D5_9EURY</name>
<accession>A0A2U1S5D5</accession>
<sequence>MYELSVVIPIYNVEKYVAQCLDSIVNQSIGIENIEVIIVNDATPDNSMEIVEKYASKYSSIKIINNEENLGLGESRNRGLNEVTSDYVTFVDSDDFLSENVYEDSLKKIKSSNSDLLIYNWEFYREDGEIEPFSIHKPHFKEDMIIEDFRQYPDFIFMTSAWNKIYHKKLFQYLKFPKSKYEDNGVTIETFINANQIYFNNEVTYFYRKNKDSITQVITMSNVEGLVGSINTLNELILKYPDYEMSITSLIIKFVDDILFWLCDYEWFVDEELKAINLLQSVTYDITNENLDFFNENIPFSLLFEGDIRSLNKYDDETFLAKFKYNRLPKVNSIANLYVDAGEGFNEDNKIAINYRLSRENLLSFDLKNFKNIHSLRFDPIEGAFSKVKILDISPDLKILSSNSENGINEEYQLFTTLDPSYIIEAKDVDEIRIRFKLSILNDEELSSLFVDKNNLINDLNNQKEETKKKKGLFGFMR</sequence>
<dbReference type="EC" id="2.4.-.-" evidence="2"/>
<comment type="caution">
    <text evidence="2">The sequence shown here is derived from an EMBL/GenBank/DDBJ whole genome shotgun (WGS) entry which is preliminary data.</text>
</comment>